<organism evidence="6 7">
    <name type="scientific">Nakamurella flavida</name>
    <dbReference type="NCBI Taxonomy" id="363630"/>
    <lineage>
        <taxon>Bacteria</taxon>
        <taxon>Bacillati</taxon>
        <taxon>Actinomycetota</taxon>
        <taxon>Actinomycetes</taxon>
        <taxon>Nakamurellales</taxon>
        <taxon>Nakamurellaceae</taxon>
        <taxon>Nakamurella</taxon>
    </lineage>
</organism>
<sequence>MSGDGALAERRLITSVARRFYLDDISKVQIGQEFGLSRFKVARLLEQARSTGIVTITLDDGGLPDDPLSARLREHLQLAECLVVGTHGGDVEARRQVGGAAAALLTDTLGDGDVLGLAWGRTITAMTTELRSLPPVSIVQLTGVVGADLTESPVEVVRRASRRAGGQAHAIFAPLLLHDAATAAGLRRQPDVAQALALFSRITVAFVAVGSWDPPISQLREVMTPEDRAELERQGVQAEVAGVLIDADGTLVGREMAERCLSITAAQLAAVPRVVAVAAGAAKAAAVMAVTRSGLISALVVDRALAEALLAMPFRADPPA</sequence>
<keyword evidence="2" id="KW-0805">Transcription regulation</keyword>
<evidence type="ECO:0000313" key="7">
    <source>
        <dbReference type="Proteomes" id="UP000663801"/>
    </source>
</evidence>
<evidence type="ECO:0000256" key="1">
    <source>
        <dbReference type="ARBA" id="ARBA00010466"/>
    </source>
</evidence>
<dbReference type="InterPro" id="IPR051054">
    <property type="entry name" value="SorC_transcr_regulators"/>
</dbReference>
<dbReference type="AlphaFoldDB" id="A0A938YHU2"/>
<dbReference type="EMBL" id="JAERWL010000014">
    <property type="protein sequence ID" value="MBM9477950.1"/>
    <property type="molecule type" value="Genomic_DNA"/>
</dbReference>
<accession>A0A938YHU2</accession>
<dbReference type="InterPro" id="IPR036388">
    <property type="entry name" value="WH-like_DNA-bd_sf"/>
</dbReference>
<evidence type="ECO:0000256" key="3">
    <source>
        <dbReference type="ARBA" id="ARBA00023125"/>
    </source>
</evidence>
<dbReference type="Pfam" id="PF04198">
    <property type="entry name" value="Sugar-bind"/>
    <property type="match status" value="1"/>
</dbReference>
<name>A0A938YHU2_9ACTN</name>
<comment type="caution">
    <text evidence="6">The sequence shown here is derived from an EMBL/GenBank/DDBJ whole genome shotgun (WGS) entry which is preliminary data.</text>
</comment>
<dbReference type="SUPFAM" id="SSF100950">
    <property type="entry name" value="NagB/RpiA/CoA transferase-like"/>
    <property type="match status" value="1"/>
</dbReference>
<dbReference type="RefSeq" id="WP_205258073.1">
    <property type="nucleotide sequence ID" value="NZ_BAAAPV010000002.1"/>
</dbReference>
<dbReference type="GO" id="GO:0030246">
    <property type="term" value="F:carbohydrate binding"/>
    <property type="evidence" value="ECO:0007669"/>
    <property type="project" value="InterPro"/>
</dbReference>
<keyword evidence="3" id="KW-0238">DNA-binding</keyword>
<dbReference type="InterPro" id="IPR037171">
    <property type="entry name" value="NagB/RpiA_transferase-like"/>
</dbReference>
<reference evidence="6" key="1">
    <citation type="submission" date="2021-01" db="EMBL/GenBank/DDBJ databases">
        <title>KCTC 19127 draft genome.</title>
        <authorList>
            <person name="An D."/>
        </authorList>
    </citation>
    <scope>NUCLEOTIDE SEQUENCE</scope>
    <source>
        <strain evidence="6">KCTC 19127</strain>
    </source>
</reference>
<dbReference type="InterPro" id="IPR007324">
    <property type="entry name" value="Sugar-bd_dom_put"/>
</dbReference>
<dbReference type="PANTHER" id="PTHR34294:SF1">
    <property type="entry name" value="TRANSCRIPTIONAL REGULATOR LSRR"/>
    <property type="match status" value="1"/>
</dbReference>
<dbReference type="PANTHER" id="PTHR34294">
    <property type="entry name" value="TRANSCRIPTIONAL REGULATOR-RELATED"/>
    <property type="match status" value="1"/>
</dbReference>
<protein>
    <submittedName>
        <fullName evidence="6">Transcriptional regulator</fullName>
    </submittedName>
</protein>
<dbReference type="GO" id="GO:0003677">
    <property type="term" value="F:DNA binding"/>
    <property type="evidence" value="ECO:0007669"/>
    <property type="project" value="UniProtKB-KW"/>
</dbReference>
<dbReference type="Proteomes" id="UP000663801">
    <property type="component" value="Unassembled WGS sequence"/>
</dbReference>
<feature type="domain" description="Sugar-binding" evidence="5">
    <location>
        <begin position="68"/>
        <end position="311"/>
    </location>
</feature>
<keyword evidence="4" id="KW-0804">Transcription</keyword>
<evidence type="ECO:0000256" key="4">
    <source>
        <dbReference type="ARBA" id="ARBA00023163"/>
    </source>
</evidence>
<dbReference type="Gene3D" id="3.40.50.1360">
    <property type="match status" value="1"/>
</dbReference>
<keyword evidence="7" id="KW-1185">Reference proteome</keyword>
<gene>
    <name evidence="6" type="ORF">JL107_15990</name>
</gene>
<dbReference type="Gene3D" id="1.10.10.10">
    <property type="entry name" value="Winged helix-like DNA-binding domain superfamily/Winged helix DNA-binding domain"/>
    <property type="match status" value="1"/>
</dbReference>
<proteinExistence type="inferred from homology"/>
<evidence type="ECO:0000259" key="5">
    <source>
        <dbReference type="Pfam" id="PF04198"/>
    </source>
</evidence>
<comment type="similarity">
    <text evidence="1">Belongs to the SorC transcriptional regulatory family.</text>
</comment>
<evidence type="ECO:0000256" key="2">
    <source>
        <dbReference type="ARBA" id="ARBA00023015"/>
    </source>
</evidence>
<evidence type="ECO:0000313" key="6">
    <source>
        <dbReference type="EMBL" id="MBM9477950.1"/>
    </source>
</evidence>